<evidence type="ECO:0008006" key="4">
    <source>
        <dbReference type="Google" id="ProtNLM"/>
    </source>
</evidence>
<dbReference type="PANTHER" id="PTHR37814:SF1">
    <property type="entry name" value="MEMBRANE PROTEIN"/>
    <property type="match status" value="1"/>
</dbReference>
<keyword evidence="1" id="KW-0812">Transmembrane</keyword>
<feature type="transmembrane region" description="Helical" evidence="1">
    <location>
        <begin position="187"/>
        <end position="208"/>
    </location>
</feature>
<protein>
    <recommendedName>
        <fullName evidence="4">Membrane protein YkvI</fullName>
    </recommendedName>
</protein>
<feature type="transmembrane region" description="Helical" evidence="1">
    <location>
        <begin position="342"/>
        <end position="361"/>
    </location>
</feature>
<evidence type="ECO:0000313" key="3">
    <source>
        <dbReference type="Proteomes" id="UP001595904"/>
    </source>
</evidence>
<dbReference type="InterPro" id="IPR038728">
    <property type="entry name" value="YkvI-like"/>
</dbReference>
<dbReference type="PANTHER" id="PTHR37814">
    <property type="entry name" value="CONSERVED MEMBRANE PROTEIN"/>
    <property type="match status" value="1"/>
</dbReference>
<feature type="transmembrane region" description="Helical" evidence="1">
    <location>
        <begin position="263"/>
        <end position="286"/>
    </location>
</feature>
<feature type="transmembrane region" description="Helical" evidence="1">
    <location>
        <begin position="307"/>
        <end position="330"/>
    </location>
</feature>
<gene>
    <name evidence="2" type="ORF">ACFPN2_01485</name>
</gene>
<dbReference type="RefSeq" id="WP_380594256.1">
    <property type="nucleotide sequence ID" value="NZ_JBHSDU010000001.1"/>
</dbReference>
<dbReference type="EMBL" id="JBHSDU010000001">
    <property type="protein sequence ID" value="MFC4307740.1"/>
    <property type="molecule type" value="Genomic_DNA"/>
</dbReference>
<dbReference type="Proteomes" id="UP001595904">
    <property type="component" value="Unassembled WGS sequence"/>
</dbReference>
<keyword evidence="3" id="KW-1185">Reference proteome</keyword>
<feature type="transmembrane region" description="Helical" evidence="1">
    <location>
        <begin position="92"/>
        <end position="110"/>
    </location>
</feature>
<proteinExistence type="predicted"/>
<feature type="transmembrane region" description="Helical" evidence="1">
    <location>
        <begin position="220"/>
        <end position="243"/>
    </location>
</feature>
<evidence type="ECO:0000313" key="2">
    <source>
        <dbReference type="EMBL" id="MFC4307740.1"/>
    </source>
</evidence>
<sequence length="367" mass="39912">MSIRHFLERYIVPGLVIQAVIVGGGYATGRELVEFFISKGPATGLLGMIITAALFSAGSMIAFELARRHHAFDYKSFCAVYLGRFGSMIFELGYFCSLLLVLAVISAAAAKLLAEMFGSPELMNATLFLIVVAALVFFGNRVIERLISAWSVLFYATYLTMFLFVWSKFGDAMTASLGAEPIRWGTAIVNGVSYTGYNICVLPILIFVARHFTSRSEALIAGALAGPLVLLPGFAFLLALSAFYPQIVSAPLPVSVVLEQLDIAWMSTVVQLVILGALFKTGAGLLHGLNERVARTYVDKGESMPPWLRPAIAVGAMVVAAYFATTIGLIDLIGRGYRYSSAFFLIVFLLPLLTRGTWLVLREQRAT</sequence>
<comment type="caution">
    <text evidence="2">The sequence shown here is derived from an EMBL/GenBank/DDBJ whole genome shotgun (WGS) entry which is preliminary data.</text>
</comment>
<evidence type="ECO:0000256" key="1">
    <source>
        <dbReference type="SAM" id="Phobius"/>
    </source>
</evidence>
<feature type="transmembrane region" description="Helical" evidence="1">
    <location>
        <begin position="7"/>
        <end position="26"/>
    </location>
</feature>
<feature type="transmembrane region" description="Helical" evidence="1">
    <location>
        <begin position="46"/>
        <end position="66"/>
    </location>
</feature>
<feature type="transmembrane region" description="Helical" evidence="1">
    <location>
        <begin position="146"/>
        <end position="167"/>
    </location>
</feature>
<accession>A0ABV8SL30</accession>
<feature type="transmembrane region" description="Helical" evidence="1">
    <location>
        <begin position="122"/>
        <end position="139"/>
    </location>
</feature>
<name>A0ABV8SL30_9GAMM</name>
<organism evidence="2 3">
    <name type="scientific">Steroidobacter flavus</name>
    <dbReference type="NCBI Taxonomy" id="1842136"/>
    <lineage>
        <taxon>Bacteria</taxon>
        <taxon>Pseudomonadati</taxon>
        <taxon>Pseudomonadota</taxon>
        <taxon>Gammaproteobacteria</taxon>
        <taxon>Steroidobacterales</taxon>
        <taxon>Steroidobacteraceae</taxon>
        <taxon>Steroidobacter</taxon>
    </lineage>
</organism>
<keyword evidence="1" id="KW-1133">Transmembrane helix</keyword>
<keyword evidence="1" id="KW-0472">Membrane</keyword>
<reference evidence="3" key="1">
    <citation type="journal article" date="2019" name="Int. J. Syst. Evol. Microbiol.">
        <title>The Global Catalogue of Microorganisms (GCM) 10K type strain sequencing project: providing services to taxonomists for standard genome sequencing and annotation.</title>
        <authorList>
            <consortium name="The Broad Institute Genomics Platform"/>
            <consortium name="The Broad Institute Genome Sequencing Center for Infectious Disease"/>
            <person name="Wu L."/>
            <person name="Ma J."/>
        </authorList>
    </citation>
    <scope>NUCLEOTIDE SEQUENCE [LARGE SCALE GENOMIC DNA]</scope>
    <source>
        <strain evidence="3">CGMCC 1.10759</strain>
    </source>
</reference>